<protein>
    <recommendedName>
        <fullName evidence="5">COP9 signalosome complex subunit 4</fullName>
    </recommendedName>
</protein>
<keyword evidence="6" id="KW-0963">Cytoplasm</keyword>
<dbReference type="OrthoDB" id="295656at2759"/>
<keyword evidence="8" id="KW-0539">Nucleus</keyword>
<dbReference type="InterPro" id="IPR054559">
    <property type="entry name" value="PSMD12-CSN4-like_N"/>
</dbReference>
<dbReference type="InterPro" id="IPR040134">
    <property type="entry name" value="PSMD12/CSN4"/>
</dbReference>
<evidence type="ECO:0000256" key="5">
    <source>
        <dbReference type="ARBA" id="ARBA00014881"/>
    </source>
</evidence>
<dbReference type="SUPFAM" id="SSF46785">
    <property type="entry name" value="Winged helix' DNA-binding domain"/>
    <property type="match status" value="1"/>
</dbReference>
<dbReference type="FunFam" id="1.10.10.10:FF:000190">
    <property type="entry name" value="COP9 signalosome complex subunit 4"/>
    <property type="match status" value="1"/>
</dbReference>
<evidence type="ECO:0000256" key="6">
    <source>
        <dbReference type="ARBA" id="ARBA00022490"/>
    </source>
</evidence>
<dbReference type="Gene3D" id="1.10.10.10">
    <property type="entry name" value="Winged helix-like DNA-binding domain superfamily/Winged helix DNA-binding domain"/>
    <property type="match status" value="1"/>
</dbReference>
<dbReference type="PANTHER" id="PTHR10855">
    <property type="entry name" value="26S PROTEASOME NON-ATPASE REGULATORY SUBUNIT 12/COP9 SIGNALOSOME COMPLEX SUBUNIT 4"/>
    <property type="match status" value="1"/>
</dbReference>
<keyword evidence="7" id="KW-0736">Signalosome</keyword>
<dbReference type="GO" id="GO:0008180">
    <property type="term" value="C:COP9 signalosome"/>
    <property type="evidence" value="ECO:0007669"/>
    <property type="project" value="UniProtKB-KW"/>
</dbReference>
<dbReference type="Proteomes" id="UP000250140">
    <property type="component" value="Unassembled WGS sequence"/>
</dbReference>
<proteinExistence type="inferred from homology"/>
<dbReference type="PROSITE" id="PS50250">
    <property type="entry name" value="PCI"/>
    <property type="match status" value="1"/>
</dbReference>
<evidence type="ECO:0000259" key="9">
    <source>
        <dbReference type="PROSITE" id="PS50250"/>
    </source>
</evidence>
<dbReference type="PANTHER" id="PTHR10855:SF2">
    <property type="entry name" value="COP9 SIGNALOSOME COMPLEX SUBUNIT 4"/>
    <property type="match status" value="1"/>
</dbReference>
<evidence type="ECO:0000256" key="1">
    <source>
        <dbReference type="ARBA" id="ARBA00004123"/>
    </source>
</evidence>
<dbReference type="SMART" id="SM00088">
    <property type="entry name" value="PINT"/>
    <property type="match status" value="1"/>
</dbReference>
<evidence type="ECO:0000256" key="3">
    <source>
        <dbReference type="ARBA" id="ARBA00010417"/>
    </source>
</evidence>
<dbReference type="AlphaFoldDB" id="A0A8E2JLT1"/>
<evidence type="ECO:0000256" key="7">
    <source>
        <dbReference type="ARBA" id="ARBA00022790"/>
    </source>
</evidence>
<comment type="similarity">
    <text evidence="3">Belongs to the CSN4 family.</text>
</comment>
<evidence type="ECO:0000313" key="10">
    <source>
        <dbReference type="EMBL" id="OCL01833.1"/>
    </source>
</evidence>
<dbReference type="InterPro" id="IPR036390">
    <property type="entry name" value="WH_DNA-bd_sf"/>
</dbReference>
<comment type="subcellular location">
    <subcellularLocation>
        <location evidence="2">Cytoplasm</location>
    </subcellularLocation>
    <subcellularLocation>
        <location evidence="1">Nucleus</location>
    </subcellularLocation>
</comment>
<dbReference type="InterPro" id="IPR036388">
    <property type="entry name" value="WH-like_DNA-bd_sf"/>
</dbReference>
<dbReference type="GO" id="GO:0005829">
    <property type="term" value="C:cytosol"/>
    <property type="evidence" value="ECO:0007669"/>
    <property type="project" value="TreeGrafter"/>
</dbReference>
<comment type="subunit">
    <text evidence="4">Component of the COP9 signalosome (CSN) complex.</text>
</comment>
<organism evidence="10 11">
    <name type="scientific">Glonium stellatum</name>
    <dbReference type="NCBI Taxonomy" id="574774"/>
    <lineage>
        <taxon>Eukaryota</taxon>
        <taxon>Fungi</taxon>
        <taxon>Dikarya</taxon>
        <taxon>Ascomycota</taxon>
        <taxon>Pezizomycotina</taxon>
        <taxon>Dothideomycetes</taxon>
        <taxon>Pleosporomycetidae</taxon>
        <taxon>Gloniales</taxon>
        <taxon>Gloniaceae</taxon>
        <taxon>Glonium</taxon>
    </lineage>
</organism>
<dbReference type="InterPro" id="IPR000717">
    <property type="entry name" value="PCI_dom"/>
</dbReference>
<evidence type="ECO:0000256" key="2">
    <source>
        <dbReference type="ARBA" id="ARBA00004496"/>
    </source>
</evidence>
<dbReference type="Pfam" id="PF22241">
    <property type="entry name" value="PSMD12-CSN4_N"/>
    <property type="match status" value="1"/>
</dbReference>
<evidence type="ECO:0000256" key="8">
    <source>
        <dbReference type="ARBA" id="ARBA00023242"/>
    </source>
</evidence>
<evidence type="ECO:0000256" key="4">
    <source>
        <dbReference type="ARBA" id="ARBA00011098"/>
    </source>
</evidence>
<sequence length="420" mass="46614">MPLASADVVEALGQLESSSAAEKATRYNDLLSKILAASSSDTLSPNLIAYVESLLGDSLGIVASRPLLASFVEQFRSVQDAEVKVEVGQRVLELLQPKVVSYEEQDTQIKEILADAFENQEDFRSSAKTLQTITLDSSQRAVSDDDRAKVWIRIVRCYLEEDDPTSATSYLNRVKNVLYGVRNKETKLQFQLSQARILDSQRSFLDASQAYHGISFEAVIDEEERLRALSAAMVCAVLAPAGPQRARTLAKLYKDERASQVEEFGILEKIFLDRLLSPAEVKAFSEKLSPHQLAKTSDGSTVLDKAVLEHNLLGASRLYNNIGIDQLGVLLGVDADRAESYAAQMIEQGRLAGYIDQIDRLIFFEGEGSGERKTGHADRVVGKELRKWDANVQSLAEEVEKVTTMIQNQHPDFYSTHMVH</sequence>
<dbReference type="Pfam" id="PF01399">
    <property type="entry name" value="PCI"/>
    <property type="match status" value="1"/>
</dbReference>
<evidence type="ECO:0000313" key="11">
    <source>
        <dbReference type="Proteomes" id="UP000250140"/>
    </source>
</evidence>
<gene>
    <name evidence="10" type="ORF">AOQ84DRAFT_305934</name>
</gene>
<feature type="domain" description="PCI" evidence="9">
    <location>
        <begin position="199"/>
        <end position="369"/>
    </location>
</feature>
<keyword evidence="11" id="KW-1185">Reference proteome</keyword>
<accession>A0A8E2JLT1</accession>
<dbReference type="EMBL" id="KV751052">
    <property type="protein sequence ID" value="OCL01833.1"/>
    <property type="molecule type" value="Genomic_DNA"/>
</dbReference>
<name>A0A8E2JLT1_9PEZI</name>
<reference evidence="10 11" key="1">
    <citation type="journal article" date="2016" name="Nat. Commun.">
        <title>Ectomycorrhizal ecology is imprinted in the genome of the dominant symbiotic fungus Cenococcum geophilum.</title>
        <authorList>
            <consortium name="DOE Joint Genome Institute"/>
            <person name="Peter M."/>
            <person name="Kohler A."/>
            <person name="Ohm R.A."/>
            <person name="Kuo A."/>
            <person name="Krutzmann J."/>
            <person name="Morin E."/>
            <person name="Arend M."/>
            <person name="Barry K.W."/>
            <person name="Binder M."/>
            <person name="Choi C."/>
            <person name="Clum A."/>
            <person name="Copeland A."/>
            <person name="Grisel N."/>
            <person name="Haridas S."/>
            <person name="Kipfer T."/>
            <person name="LaButti K."/>
            <person name="Lindquist E."/>
            <person name="Lipzen A."/>
            <person name="Maire R."/>
            <person name="Meier B."/>
            <person name="Mihaltcheva S."/>
            <person name="Molinier V."/>
            <person name="Murat C."/>
            <person name="Poggeler S."/>
            <person name="Quandt C.A."/>
            <person name="Sperisen C."/>
            <person name="Tritt A."/>
            <person name="Tisserant E."/>
            <person name="Crous P.W."/>
            <person name="Henrissat B."/>
            <person name="Nehls U."/>
            <person name="Egli S."/>
            <person name="Spatafora J.W."/>
            <person name="Grigoriev I.V."/>
            <person name="Martin F.M."/>
        </authorList>
    </citation>
    <scope>NUCLEOTIDE SEQUENCE [LARGE SCALE GENOMIC DNA]</scope>
    <source>
        <strain evidence="10 11">CBS 207.34</strain>
    </source>
</reference>